<evidence type="ECO:0000313" key="10">
    <source>
        <dbReference type="EMBL" id="SLK09730.1"/>
    </source>
</evidence>
<dbReference type="InterPro" id="IPR029787">
    <property type="entry name" value="Nucleotide_cyclase"/>
</dbReference>
<dbReference type="RefSeq" id="WP_245829428.1">
    <property type="nucleotide sequence ID" value="NZ_FVZE01000010.1"/>
</dbReference>
<protein>
    <submittedName>
        <fullName evidence="10">PAS domain S-box-containing protein/diguanylate cyclase (GGDEF) domain-containing protein</fullName>
    </submittedName>
</protein>
<evidence type="ECO:0000313" key="11">
    <source>
        <dbReference type="Proteomes" id="UP000190989"/>
    </source>
</evidence>
<dbReference type="InterPro" id="IPR000014">
    <property type="entry name" value="PAS"/>
</dbReference>
<dbReference type="FunFam" id="3.30.70.270:FF:000001">
    <property type="entry name" value="Diguanylate cyclase domain protein"/>
    <property type="match status" value="1"/>
</dbReference>
<dbReference type="AlphaFoldDB" id="A0A1U6IP12"/>
<dbReference type="SMART" id="SM00267">
    <property type="entry name" value="GGDEF"/>
    <property type="match status" value="1"/>
</dbReference>
<dbReference type="InterPro" id="IPR000160">
    <property type="entry name" value="GGDEF_dom"/>
</dbReference>
<dbReference type="Pfam" id="PF00990">
    <property type="entry name" value="GGDEF"/>
    <property type="match status" value="1"/>
</dbReference>
<reference evidence="11" key="1">
    <citation type="submission" date="2017-02" db="EMBL/GenBank/DDBJ databases">
        <authorList>
            <person name="Varghese N."/>
            <person name="Submissions S."/>
        </authorList>
    </citation>
    <scope>NUCLEOTIDE SEQUENCE [LARGE SCALE GENOMIC DNA]</scope>
    <source>
        <strain evidence="11">SM117</strain>
    </source>
</reference>
<dbReference type="PROSITE" id="PS50113">
    <property type="entry name" value="PAC"/>
    <property type="match status" value="1"/>
</dbReference>
<dbReference type="PANTHER" id="PTHR44757">
    <property type="entry name" value="DIGUANYLATE CYCLASE DGCP"/>
    <property type="match status" value="1"/>
</dbReference>
<keyword evidence="5 6" id="KW-0472">Membrane</keyword>
<keyword evidence="2" id="KW-1003">Cell membrane</keyword>
<dbReference type="GO" id="GO:0005886">
    <property type="term" value="C:plasma membrane"/>
    <property type="evidence" value="ECO:0007669"/>
    <property type="project" value="UniProtKB-SubCell"/>
</dbReference>
<evidence type="ECO:0000256" key="1">
    <source>
        <dbReference type="ARBA" id="ARBA00004651"/>
    </source>
</evidence>
<keyword evidence="4 6" id="KW-1133">Transmembrane helix</keyword>
<feature type="transmembrane region" description="Helical" evidence="6">
    <location>
        <begin position="150"/>
        <end position="175"/>
    </location>
</feature>
<dbReference type="Pfam" id="PF08448">
    <property type="entry name" value="PAS_4"/>
    <property type="match status" value="1"/>
</dbReference>
<keyword evidence="11" id="KW-1185">Reference proteome</keyword>
<dbReference type="Pfam" id="PF05231">
    <property type="entry name" value="MASE1"/>
    <property type="match status" value="1"/>
</dbReference>
<feature type="transmembrane region" description="Helical" evidence="6">
    <location>
        <begin position="235"/>
        <end position="255"/>
    </location>
</feature>
<name>A0A1U6IP12_9SPHN</name>
<organism evidence="10 11">
    <name type="scientific">Novosphingobium mathurense</name>
    <dbReference type="NCBI Taxonomy" id="428990"/>
    <lineage>
        <taxon>Bacteria</taxon>
        <taxon>Pseudomonadati</taxon>
        <taxon>Pseudomonadota</taxon>
        <taxon>Alphaproteobacteria</taxon>
        <taxon>Sphingomonadales</taxon>
        <taxon>Sphingomonadaceae</taxon>
        <taxon>Novosphingobium</taxon>
    </lineage>
</organism>
<evidence type="ECO:0000256" key="6">
    <source>
        <dbReference type="SAM" id="Phobius"/>
    </source>
</evidence>
<dbReference type="CDD" id="cd00130">
    <property type="entry name" value="PAS"/>
    <property type="match status" value="1"/>
</dbReference>
<evidence type="ECO:0000256" key="2">
    <source>
        <dbReference type="ARBA" id="ARBA00022475"/>
    </source>
</evidence>
<dbReference type="Gene3D" id="3.30.70.270">
    <property type="match status" value="1"/>
</dbReference>
<dbReference type="Gene3D" id="3.30.450.20">
    <property type="entry name" value="PAS domain"/>
    <property type="match status" value="1"/>
</dbReference>
<dbReference type="CDD" id="cd01949">
    <property type="entry name" value="GGDEF"/>
    <property type="match status" value="1"/>
</dbReference>
<accession>A0A1U6IP12</accession>
<evidence type="ECO:0000256" key="4">
    <source>
        <dbReference type="ARBA" id="ARBA00022989"/>
    </source>
</evidence>
<dbReference type="InterPro" id="IPR013656">
    <property type="entry name" value="PAS_4"/>
</dbReference>
<feature type="signal peptide" evidence="7">
    <location>
        <begin position="1"/>
        <end position="18"/>
    </location>
</feature>
<sequence length="582" mass="62345">MRAAGKALAAACLYFALAAVTIHLTSHEGSIATVWPANAVVVAMMLQRPRSEWSLYLLAALLGNGAANMAIRGAGIGSLMLGMSNLPEILIAAWMFRRIVSADNALLHDKGSVYRFILAAGLIAPAASTGFGALTAYLMFDQPIGESLGIWFAADALGLLIFTPFFHSLIAGHYVQCFRSKSGIERLKTGALQGLVVAVAAGVFAQSTYPLLFVPVLPLILVTFRLGWLGTNLAVMLIAAIGALATMHGVGPVSLASVHGFWAQAGFFQLYLAFLLLTNMPIAASLNERRILLDKLAERERAIHLLAERSSVLLVNFSPAGRCTQVAGDASSIFGRPAADLVGEDILDLREDCADALMSAHVEAIDNPQGKAVAEIPLGNGRWIEATFTASYDSEGQFAGSIATIFDATRRKQRERELADAAQTDELTGVLNRAGFMERFQAAIADRPETGLSLALIDVDRFKSINDELGHLVGDAVLREIAARLVSEVRETDVVGRLGGDEFVLLLRTDNSEVAQGICKRIVDRVASEAVDMRFGQEVRTQISCGLVYHIAGLGVEDMIHNADMALYAAKRAGRNQLRVAA</sequence>
<evidence type="ECO:0000259" key="8">
    <source>
        <dbReference type="PROSITE" id="PS50113"/>
    </source>
</evidence>
<dbReference type="EMBL" id="FVZE01000010">
    <property type="protein sequence ID" value="SLK09730.1"/>
    <property type="molecule type" value="Genomic_DNA"/>
</dbReference>
<dbReference type="PROSITE" id="PS50887">
    <property type="entry name" value="GGDEF"/>
    <property type="match status" value="1"/>
</dbReference>
<evidence type="ECO:0000259" key="9">
    <source>
        <dbReference type="PROSITE" id="PS50887"/>
    </source>
</evidence>
<feature type="transmembrane region" description="Helical" evidence="6">
    <location>
        <begin position="261"/>
        <end position="286"/>
    </location>
</feature>
<feature type="transmembrane region" description="Helical" evidence="6">
    <location>
        <begin position="77"/>
        <end position="96"/>
    </location>
</feature>
<dbReference type="InterPro" id="IPR052155">
    <property type="entry name" value="Biofilm_reg_signaling"/>
</dbReference>
<evidence type="ECO:0000256" key="7">
    <source>
        <dbReference type="SAM" id="SignalP"/>
    </source>
</evidence>
<proteinExistence type="predicted"/>
<dbReference type="Proteomes" id="UP000190989">
    <property type="component" value="Unassembled WGS sequence"/>
</dbReference>
<feature type="transmembrane region" description="Helical" evidence="6">
    <location>
        <begin position="116"/>
        <end position="138"/>
    </location>
</feature>
<dbReference type="STRING" id="428990.SAMN06295987_11040"/>
<feature type="domain" description="PAC" evidence="8">
    <location>
        <begin position="366"/>
        <end position="420"/>
    </location>
</feature>
<feature type="domain" description="GGDEF" evidence="9">
    <location>
        <begin position="450"/>
        <end position="582"/>
    </location>
</feature>
<dbReference type="PANTHER" id="PTHR44757:SF2">
    <property type="entry name" value="BIOFILM ARCHITECTURE MAINTENANCE PROTEIN MBAA"/>
    <property type="match status" value="1"/>
</dbReference>
<evidence type="ECO:0000256" key="3">
    <source>
        <dbReference type="ARBA" id="ARBA00022692"/>
    </source>
</evidence>
<gene>
    <name evidence="10" type="ORF">SAMN06295987_11040</name>
</gene>
<dbReference type="GO" id="GO:0003824">
    <property type="term" value="F:catalytic activity"/>
    <property type="evidence" value="ECO:0007669"/>
    <property type="project" value="UniProtKB-ARBA"/>
</dbReference>
<dbReference type="SUPFAM" id="SSF55073">
    <property type="entry name" value="Nucleotide cyclase"/>
    <property type="match status" value="1"/>
</dbReference>
<feature type="chain" id="PRO_5012730507" evidence="7">
    <location>
        <begin position="19"/>
        <end position="582"/>
    </location>
</feature>
<dbReference type="InterPro" id="IPR000700">
    <property type="entry name" value="PAS-assoc_C"/>
</dbReference>
<feature type="transmembrane region" description="Helical" evidence="6">
    <location>
        <begin position="187"/>
        <end position="205"/>
    </location>
</feature>
<dbReference type="NCBIfam" id="TIGR00254">
    <property type="entry name" value="GGDEF"/>
    <property type="match status" value="1"/>
</dbReference>
<evidence type="ECO:0000256" key="5">
    <source>
        <dbReference type="ARBA" id="ARBA00023136"/>
    </source>
</evidence>
<keyword evidence="7" id="KW-0732">Signal</keyword>
<dbReference type="InterPro" id="IPR043128">
    <property type="entry name" value="Rev_trsase/Diguanyl_cyclase"/>
</dbReference>
<comment type="subcellular location">
    <subcellularLocation>
        <location evidence="1">Cell membrane</location>
        <topology evidence="1">Multi-pass membrane protein</topology>
    </subcellularLocation>
</comment>
<dbReference type="InterPro" id="IPR035965">
    <property type="entry name" value="PAS-like_dom_sf"/>
</dbReference>
<dbReference type="InterPro" id="IPR007895">
    <property type="entry name" value="MASE1"/>
</dbReference>
<dbReference type="SUPFAM" id="SSF55785">
    <property type="entry name" value="PYP-like sensor domain (PAS domain)"/>
    <property type="match status" value="1"/>
</dbReference>
<keyword evidence="3 6" id="KW-0812">Transmembrane</keyword>